<dbReference type="Proteomes" id="UP000663827">
    <property type="component" value="Unassembled WGS sequence"/>
</dbReference>
<feature type="region of interest" description="Disordered" evidence="1">
    <location>
        <begin position="231"/>
        <end position="284"/>
    </location>
</feature>
<evidence type="ECO:0000256" key="1">
    <source>
        <dbReference type="SAM" id="MobiDB-lite"/>
    </source>
</evidence>
<feature type="compositionally biased region" description="Low complexity" evidence="1">
    <location>
        <begin position="26"/>
        <end position="43"/>
    </location>
</feature>
<evidence type="ECO:0000313" key="3">
    <source>
        <dbReference type="Proteomes" id="UP000663827"/>
    </source>
</evidence>
<feature type="region of interest" description="Disordered" evidence="1">
    <location>
        <begin position="79"/>
        <end position="210"/>
    </location>
</feature>
<accession>A0A8H3I2Q8</accession>
<organism evidence="2 3">
    <name type="scientific">Rhizoctonia solani</name>
    <dbReference type="NCBI Taxonomy" id="456999"/>
    <lineage>
        <taxon>Eukaryota</taxon>
        <taxon>Fungi</taxon>
        <taxon>Dikarya</taxon>
        <taxon>Basidiomycota</taxon>
        <taxon>Agaricomycotina</taxon>
        <taxon>Agaricomycetes</taxon>
        <taxon>Cantharellales</taxon>
        <taxon>Ceratobasidiaceae</taxon>
        <taxon>Rhizoctonia</taxon>
    </lineage>
</organism>
<protein>
    <submittedName>
        <fullName evidence="2">Uncharacterized protein</fullName>
    </submittedName>
</protein>
<proteinExistence type="predicted"/>
<feature type="compositionally biased region" description="Polar residues" evidence="1">
    <location>
        <begin position="251"/>
        <end position="271"/>
    </location>
</feature>
<feature type="compositionally biased region" description="Polar residues" evidence="1">
    <location>
        <begin position="169"/>
        <end position="182"/>
    </location>
</feature>
<feature type="compositionally biased region" description="Basic and acidic residues" evidence="1">
    <location>
        <begin position="134"/>
        <end position="155"/>
    </location>
</feature>
<feature type="region of interest" description="Disordered" evidence="1">
    <location>
        <begin position="1"/>
        <end position="43"/>
    </location>
</feature>
<feature type="compositionally biased region" description="Acidic residues" evidence="1">
    <location>
        <begin position="87"/>
        <end position="99"/>
    </location>
</feature>
<dbReference type="AlphaFoldDB" id="A0A8H3I2Q8"/>
<gene>
    <name evidence="2" type="ORF">RDB_LOCUS118194</name>
</gene>
<name>A0A8H3I2Q8_9AGAM</name>
<reference evidence="2" key="1">
    <citation type="submission" date="2021-01" db="EMBL/GenBank/DDBJ databases">
        <authorList>
            <person name="Kaushik A."/>
        </authorList>
    </citation>
    <scope>NUCLEOTIDE SEQUENCE</scope>
    <source>
        <strain evidence="2">AG5</strain>
    </source>
</reference>
<evidence type="ECO:0000313" key="2">
    <source>
        <dbReference type="EMBL" id="CAE7182333.1"/>
    </source>
</evidence>
<dbReference type="EMBL" id="CAJNJQ010002675">
    <property type="protein sequence ID" value="CAE7182333.1"/>
    <property type="molecule type" value="Genomic_DNA"/>
</dbReference>
<feature type="compositionally biased region" description="Polar residues" evidence="1">
    <location>
        <begin position="109"/>
        <end position="128"/>
    </location>
</feature>
<feature type="compositionally biased region" description="Low complexity" evidence="1">
    <location>
        <begin position="1"/>
        <end position="19"/>
    </location>
</feature>
<sequence length="539" mass="57968">MSGSQTPTSTSSSSSSSRSSYRRLGSDTTPSPSSGKKSPGFDPRALSTKLAIVEASRALVQASSMLSVAAQAVSKAAASLAAATGHDEDDFPLEADFEDNRDWAGSPDWSKSNYNLSSPSTPIVNDTNIFGEGYRLREVRTSDEDPADSSDRSECSSEVVLMPVYTDKTPGSPTQSTTSVEAQTLPPVIDTQELPAGPTGSRETISPRTVMDPFRPGMPDDSAMSTWWPLGDGSTKESGIGQDANKAPPNHQKSGPSKASTSNAFSGQPTTHIGWGPSVAAPTEAETLPGTTHIVLQRGFDLLPSLCRITERRAKTVCVNNYSGITATLNIAIMLRANITLQVIVSDSLKGDKLASAVGNFNSARSGILLWPGNKALPTILGLADSPNIQLIHLGEPTETHSGIICSQTTIVQAKSELTKQEIKKRNHTLDKLNNICNEEGPTSNLQPYRTWLRTRLAKDSYARAFYLDWIVQRRRQTPNQSIVEIVRLANQYAGEFLLRGNSQKYGNPIGRQPTVLKSSVKPNKFEPAVQAGLLLVSR</sequence>
<comment type="caution">
    <text evidence="2">The sequence shown here is derived from an EMBL/GenBank/DDBJ whole genome shotgun (WGS) entry which is preliminary data.</text>
</comment>